<dbReference type="GeneID" id="54482151"/>
<reference evidence="2" key="1">
    <citation type="journal article" date="2020" name="Stud. Mycol.">
        <title>101 Dothideomycetes genomes: a test case for predicting lifestyles and emergence of pathogens.</title>
        <authorList>
            <person name="Haridas S."/>
            <person name="Albert R."/>
            <person name="Binder M."/>
            <person name="Bloem J."/>
            <person name="Labutti K."/>
            <person name="Salamov A."/>
            <person name="Andreopoulos B."/>
            <person name="Baker S."/>
            <person name="Barry K."/>
            <person name="Bills G."/>
            <person name="Bluhm B."/>
            <person name="Cannon C."/>
            <person name="Castanera R."/>
            <person name="Culley D."/>
            <person name="Daum C."/>
            <person name="Ezra D."/>
            <person name="Gonzalez J."/>
            <person name="Henrissat B."/>
            <person name="Kuo A."/>
            <person name="Liang C."/>
            <person name="Lipzen A."/>
            <person name="Lutzoni F."/>
            <person name="Magnuson J."/>
            <person name="Mondo S."/>
            <person name="Nolan M."/>
            <person name="Ohm R."/>
            <person name="Pangilinan J."/>
            <person name="Park H.-J."/>
            <person name="Ramirez L."/>
            <person name="Alfaro M."/>
            <person name="Sun H."/>
            <person name="Tritt A."/>
            <person name="Yoshinaga Y."/>
            <person name="Zwiers L.-H."/>
            <person name="Turgeon B."/>
            <person name="Goodwin S."/>
            <person name="Spatafora J."/>
            <person name="Crous P."/>
            <person name="Grigoriev I."/>
        </authorList>
    </citation>
    <scope>NUCLEOTIDE SEQUENCE</scope>
    <source>
        <strain evidence="2">CBS 121739</strain>
    </source>
</reference>
<dbReference type="RefSeq" id="XP_033601229.1">
    <property type="nucleotide sequence ID" value="XM_033741097.1"/>
</dbReference>
<dbReference type="Proteomes" id="UP000799437">
    <property type="component" value="Unassembled WGS sequence"/>
</dbReference>
<keyword evidence="3" id="KW-1185">Reference proteome</keyword>
<sequence>MRCKKGLAGPEDRLDRSQTLSICLSFHRSESHRPGSATCPFLLSSLLCHPVPLCAHSTPLHSPLSRPPVTRHLSTSSHPSRIHDNLLRHSPRIRAYQMPCATPFARTLAHTQARHTRTLQSAATD</sequence>
<proteinExistence type="predicted"/>
<evidence type="ECO:0000313" key="2">
    <source>
        <dbReference type="EMBL" id="KAF2758778.1"/>
    </source>
</evidence>
<evidence type="ECO:0000256" key="1">
    <source>
        <dbReference type="SAM" id="MobiDB-lite"/>
    </source>
</evidence>
<organism evidence="2 3">
    <name type="scientific">Pseudovirgaria hyperparasitica</name>
    <dbReference type="NCBI Taxonomy" id="470096"/>
    <lineage>
        <taxon>Eukaryota</taxon>
        <taxon>Fungi</taxon>
        <taxon>Dikarya</taxon>
        <taxon>Ascomycota</taxon>
        <taxon>Pezizomycotina</taxon>
        <taxon>Dothideomycetes</taxon>
        <taxon>Dothideomycetes incertae sedis</taxon>
        <taxon>Acrospermales</taxon>
        <taxon>Acrospermaceae</taxon>
        <taxon>Pseudovirgaria</taxon>
    </lineage>
</organism>
<gene>
    <name evidence="2" type="ORF">EJ05DRAFT_363835</name>
</gene>
<protein>
    <submittedName>
        <fullName evidence="2">Uncharacterized protein</fullName>
    </submittedName>
</protein>
<dbReference type="AlphaFoldDB" id="A0A6A6W7B0"/>
<evidence type="ECO:0000313" key="3">
    <source>
        <dbReference type="Proteomes" id="UP000799437"/>
    </source>
</evidence>
<accession>A0A6A6W7B0</accession>
<name>A0A6A6W7B0_9PEZI</name>
<feature type="region of interest" description="Disordered" evidence="1">
    <location>
        <begin position="62"/>
        <end position="83"/>
    </location>
</feature>
<dbReference type="EMBL" id="ML996571">
    <property type="protein sequence ID" value="KAF2758778.1"/>
    <property type="molecule type" value="Genomic_DNA"/>
</dbReference>